<dbReference type="InterPro" id="IPR020471">
    <property type="entry name" value="AKR"/>
</dbReference>
<dbReference type="STRING" id="93759.A0A1R3K7Q4"/>
<dbReference type="SUPFAM" id="SSF51430">
    <property type="entry name" value="NAD(P)-linked oxidoreductase"/>
    <property type="match status" value="1"/>
</dbReference>
<reference evidence="3" key="1">
    <citation type="submission" date="2013-09" db="EMBL/GenBank/DDBJ databases">
        <title>Corchorus olitorius genome sequencing.</title>
        <authorList>
            <person name="Alam M."/>
            <person name="Haque M.S."/>
            <person name="Islam M.S."/>
            <person name="Emdad E.M."/>
            <person name="Islam M.M."/>
            <person name="Ahmed B."/>
            <person name="Halim A."/>
            <person name="Hossen Q.M.M."/>
            <person name="Hossain M.Z."/>
            <person name="Ahmed R."/>
            <person name="Khan M.M."/>
            <person name="Islam R."/>
            <person name="Rashid M.M."/>
            <person name="Khan S.A."/>
            <person name="Rahman M.S."/>
            <person name="Alam M."/>
            <person name="Yahiya A.S."/>
            <person name="Khan M.S."/>
            <person name="Azam M.S."/>
            <person name="Haque T."/>
            <person name="Lashkar M.Z.H."/>
            <person name="Akhand A.I."/>
            <person name="Morshed G."/>
            <person name="Roy S."/>
            <person name="Uddin K.S."/>
            <person name="Rabeya T."/>
            <person name="Hossain A.S."/>
            <person name="Chowdhury A."/>
            <person name="Snigdha A.R."/>
            <person name="Mortoza M.S."/>
            <person name="Matin S.A."/>
            <person name="Hoque S.M.E."/>
            <person name="Islam M.K."/>
            <person name="Roy D.K."/>
            <person name="Haider R."/>
            <person name="Moosa M.M."/>
            <person name="Elias S.M."/>
            <person name="Hasan A.M."/>
            <person name="Jahan S."/>
            <person name="Shafiuddin M."/>
            <person name="Mahmood N."/>
            <person name="Shommy N.S."/>
        </authorList>
    </citation>
    <scope>NUCLEOTIDE SEQUENCE [LARGE SCALE GENOMIC DNA]</scope>
    <source>
        <strain evidence="3">cv. O-4</strain>
    </source>
</reference>
<evidence type="ECO:0000313" key="3">
    <source>
        <dbReference type="Proteomes" id="UP000187203"/>
    </source>
</evidence>
<evidence type="ECO:0000259" key="1">
    <source>
        <dbReference type="Pfam" id="PF00248"/>
    </source>
</evidence>
<keyword evidence="3" id="KW-1185">Reference proteome</keyword>
<dbReference type="OrthoDB" id="416253at2759"/>
<proteinExistence type="predicted"/>
<sequence length="150" mass="16730">MGSEKNELLWNTDHGHLLESCQDSLKKLQLEYLDLYLVHFPVPTRHTGDGGNPLDEDGVLDIDTTISLETTWHAMEDLVSKGLVRSIAHSGAAANAELFGTVSCLDDPVLQGLAEKYKKTAAQIALRWGIQRNTVFIPKTSRLERLQENF</sequence>
<dbReference type="PANTHER" id="PTHR11732">
    <property type="entry name" value="ALDO/KETO REDUCTASE"/>
    <property type="match status" value="1"/>
</dbReference>
<dbReference type="InterPro" id="IPR023210">
    <property type="entry name" value="NADP_OxRdtase_dom"/>
</dbReference>
<evidence type="ECO:0000313" key="2">
    <source>
        <dbReference type="EMBL" id="OMP03123.1"/>
    </source>
</evidence>
<dbReference type="EMBL" id="AWUE01014559">
    <property type="protein sequence ID" value="OMP03123.1"/>
    <property type="molecule type" value="Genomic_DNA"/>
</dbReference>
<dbReference type="Pfam" id="PF00248">
    <property type="entry name" value="Aldo_ket_red"/>
    <property type="match status" value="2"/>
</dbReference>
<dbReference type="InterPro" id="IPR036812">
    <property type="entry name" value="NAD(P)_OxRdtase_dom_sf"/>
</dbReference>
<gene>
    <name evidence="2" type="ORF">COLO4_10620</name>
</gene>
<feature type="domain" description="NADP-dependent oxidoreductase" evidence="1">
    <location>
        <begin position="109"/>
        <end position="150"/>
    </location>
</feature>
<organism evidence="2 3">
    <name type="scientific">Corchorus olitorius</name>
    <dbReference type="NCBI Taxonomy" id="93759"/>
    <lineage>
        <taxon>Eukaryota</taxon>
        <taxon>Viridiplantae</taxon>
        <taxon>Streptophyta</taxon>
        <taxon>Embryophyta</taxon>
        <taxon>Tracheophyta</taxon>
        <taxon>Spermatophyta</taxon>
        <taxon>Magnoliopsida</taxon>
        <taxon>eudicotyledons</taxon>
        <taxon>Gunneridae</taxon>
        <taxon>Pentapetalae</taxon>
        <taxon>rosids</taxon>
        <taxon>malvids</taxon>
        <taxon>Malvales</taxon>
        <taxon>Malvaceae</taxon>
        <taxon>Grewioideae</taxon>
        <taxon>Apeibeae</taxon>
        <taxon>Corchorus</taxon>
    </lineage>
</organism>
<dbReference type="PRINTS" id="PR00069">
    <property type="entry name" value="ALDKETRDTASE"/>
</dbReference>
<dbReference type="AlphaFoldDB" id="A0A1R3K7Q4"/>
<accession>A0A1R3K7Q4</accession>
<comment type="caution">
    <text evidence="2">The sequence shown here is derived from an EMBL/GenBank/DDBJ whole genome shotgun (WGS) entry which is preliminary data.</text>
</comment>
<feature type="domain" description="NADP-dependent oxidoreductase" evidence="1">
    <location>
        <begin position="16"/>
        <end position="93"/>
    </location>
</feature>
<dbReference type="GO" id="GO:0016491">
    <property type="term" value="F:oxidoreductase activity"/>
    <property type="evidence" value="ECO:0007669"/>
    <property type="project" value="InterPro"/>
</dbReference>
<name>A0A1R3K7Q4_9ROSI</name>
<dbReference type="Gene3D" id="3.20.20.100">
    <property type="entry name" value="NADP-dependent oxidoreductase domain"/>
    <property type="match status" value="2"/>
</dbReference>
<protein>
    <submittedName>
        <fullName evidence="2">Aldo/keto reductase</fullName>
    </submittedName>
</protein>
<dbReference type="Proteomes" id="UP000187203">
    <property type="component" value="Unassembled WGS sequence"/>
</dbReference>